<feature type="transmembrane region" description="Helical" evidence="1">
    <location>
        <begin position="339"/>
        <end position="359"/>
    </location>
</feature>
<evidence type="ECO:0000256" key="1">
    <source>
        <dbReference type="SAM" id="Phobius"/>
    </source>
</evidence>
<dbReference type="OrthoDB" id="5294804at2"/>
<dbReference type="PANTHER" id="PTHR34219">
    <property type="entry name" value="IRON-REGULATED INNER MEMBRANE PROTEIN-RELATED"/>
    <property type="match status" value="1"/>
</dbReference>
<feature type="transmembrane region" description="Helical" evidence="1">
    <location>
        <begin position="142"/>
        <end position="165"/>
    </location>
</feature>
<accession>A0A4R2FKY6</accession>
<feature type="transmembrane region" description="Helical" evidence="1">
    <location>
        <begin position="12"/>
        <end position="36"/>
    </location>
</feature>
<dbReference type="RefSeq" id="WP_133037940.1">
    <property type="nucleotide sequence ID" value="NZ_SLWF01000003.1"/>
</dbReference>
<dbReference type="Proteomes" id="UP000294832">
    <property type="component" value="Unassembled WGS sequence"/>
</dbReference>
<keyword evidence="3" id="KW-1185">Reference proteome</keyword>
<sequence>MFRVSNRFWFSFHGWCSLPIWVLFCFICLTGTIAVISHELTWLTNPHARAANPDNLPAKSPAELVAIVEKAHPTADIGQVMVMDPYLVSAVIFSDHDQPTAIAYVNQYSGQIQEINSGLTFIGFMRMLHGWLLFSWQHGYSIGYYLVSAMSLVMLGSLVSGLMIYKQFWKAFSAPKIRTKQGTKTLLADLHRLVGVWSIWFILIISLTGFWYLIQGVIYHTGIEVEPHAPAISGRLLPTTEPRAFPVSLEQALQLAQQRYPNFSPSYIGLPEHNRDSYHLYGSGGEIFFDHYSYQVAVNPWKGEIMQATSPKDMNGIQSIMHIADPLHYGTFGGLWTKIIWFVFGSLLTGMSITGFIIWSLRLVKAKAAVPQPSWKKVEEHC</sequence>
<proteinExistence type="predicted"/>
<name>A0A4R2FKY6_9GAMM</name>
<dbReference type="PANTHER" id="PTHR34219:SF8">
    <property type="entry name" value="PEPSY DOMAIN-CONTAINING PROTEIN"/>
    <property type="match status" value="1"/>
</dbReference>
<gene>
    <name evidence="2" type="ORF">EDC91_103187</name>
</gene>
<comment type="caution">
    <text evidence="2">The sequence shown here is derived from an EMBL/GenBank/DDBJ whole genome shotgun (WGS) entry which is preliminary data.</text>
</comment>
<evidence type="ECO:0000313" key="2">
    <source>
        <dbReference type="EMBL" id="TCN89006.1"/>
    </source>
</evidence>
<reference evidence="2 3" key="1">
    <citation type="submission" date="2019-03" db="EMBL/GenBank/DDBJ databases">
        <title>Freshwater and sediment microbial communities from various areas in North America, analyzing microbe dynamics in response to fracking.</title>
        <authorList>
            <person name="Lamendella R."/>
        </authorList>
    </citation>
    <scope>NUCLEOTIDE SEQUENCE [LARGE SCALE GENOMIC DNA]</scope>
    <source>
        <strain evidence="2 3">74A</strain>
    </source>
</reference>
<organism evidence="2 3">
    <name type="scientific">Shewanella fodinae</name>
    <dbReference type="NCBI Taxonomy" id="552357"/>
    <lineage>
        <taxon>Bacteria</taxon>
        <taxon>Pseudomonadati</taxon>
        <taxon>Pseudomonadota</taxon>
        <taxon>Gammaproteobacteria</taxon>
        <taxon>Alteromonadales</taxon>
        <taxon>Shewanellaceae</taxon>
        <taxon>Shewanella</taxon>
    </lineage>
</organism>
<dbReference type="Pfam" id="PF03929">
    <property type="entry name" value="PepSY_TM"/>
    <property type="match status" value="1"/>
</dbReference>
<keyword evidence="1" id="KW-1133">Transmembrane helix</keyword>
<dbReference type="EMBL" id="SLWF01000003">
    <property type="protein sequence ID" value="TCN89006.1"/>
    <property type="molecule type" value="Genomic_DNA"/>
</dbReference>
<keyword evidence="1" id="KW-0472">Membrane</keyword>
<protein>
    <submittedName>
        <fullName evidence="2">Putative iron-regulated membrane protein</fullName>
    </submittedName>
</protein>
<dbReference type="AlphaFoldDB" id="A0A4R2FKY6"/>
<feature type="transmembrane region" description="Helical" evidence="1">
    <location>
        <begin position="186"/>
        <end position="214"/>
    </location>
</feature>
<evidence type="ECO:0000313" key="3">
    <source>
        <dbReference type="Proteomes" id="UP000294832"/>
    </source>
</evidence>
<dbReference type="InterPro" id="IPR005625">
    <property type="entry name" value="PepSY-ass_TM"/>
</dbReference>
<keyword evidence="1" id="KW-0812">Transmembrane</keyword>